<reference evidence="2 3" key="1">
    <citation type="submission" date="2013-09" db="EMBL/GenBank/DDBJ databases">
        <title>Genome sequencing of Arenimonas composti.</title>
        <authorList>
            <person name="Chen F."/>
            <person name="Wang G."/>
        </authorList>
    </citation>
    <scope>NUCLEOTIDE SEQUENCE [LARGE SCALE GENOMIC DNA]</scope>
    <source>
        <strain evidence="2 3">TR7-09</strain>
    </source>
</reference>
<comment type="caution">
    <text evidence="2">The sequence shown here is derived from an EMBL/GenBank/DDBJ whole genome shotgun (WGS) entry which is preliminary data.</text>
</comment>
<dbReference type="GO" id="GO:0050660">
    <property type="term" value="F:flavin adenine dinucleotide binding"/>
    <property type="evidence" value="ECO:0007669"/>
    <property type="project" value="TreeGrafter"/>
</dbReference>
<dbReference type="Pfam" id="PF13738">
    <property type="entry name" value="Pyr_redox_3"/>
    <property type="match status" value="1"/>
</dbReference>
<dbReference type="STRING" id="1121013.GCA_000426365_01157"/>
<dbReference type="InterPro" id="IPR036188">
    <property type="entry name" value="FAD/NAD-bd_sf"/>
</dbReference>
<dbReference type="PANTHER" id="PTHR43539">
    <property type="entry name" value="FLAVIN-BINDING MONOOXYGENASE-LIKE PROTEIN (AFU_ORTHOLOGUE AFUA_4G09220)"/>
    <property type="match status" value="1"/>
</dbReference>
<keyword evidence="1" id="KW-0560">Oxidoreductase</keyword>
<sequence length="356" mass="39237">MLIVGAGPAGLALARQLRRRRIDHCIVDQDDAGASWRSMPPALRLVSPWWTNALCWRDVFRHPPFALVDAPQFAAYLDEFRTREDIRVVPGCKVTAIAAHGEGHVVTTSRGQVRSRFVVVCTGYFPHPVGPDPAADDDGSIPVVHAAAYPGPEKVRRLAGGRPVIVVGRRVSAGQIMVELADAGIEVALSTRAPVEFRRDGRLGALKDALYYFYEELLVVLRPRLRLPSFPVMDGGRSRELFEAGRIPRYPPIRALREGVVEFEDGSTLEAGMVVHATGYRPGLPELPIDTDADGLPRCYDWESTRTPGVFFLGLDNRRNYRSRTLRGIRSDCRALARTLQARIDAAGGNSQPVEA</sequence>
<evidence type="ECO:0000313" key="3">
    <source>
        <dbReference type="Proteomes" id="UP000029391"/>
    </source>
</evidence>
<dbReference type="GO" id="GO:0004497">
    <property type="term" value="F:monooxygenase activity"/>
    <property type="evidence" value="ECO:0007669"/>
    <property type="project" value="TreeGrafter"/>
</dbReference>
<dbReference type="eggNOG" id="COG2072">
    <property type="taxonomic scope" value="Bacteria"/>
</dbReference>
<organism evidence="2 3">
    <name type="scientific">Arenimonas composti TR7-09 = DSM 18010</name>
    <dbReference type="NCBI Taxonomy" id="1121013"/>
    <lineage>
        <taxon>Bacteria</taxon>
        <taxon>Pseudomonadati</taxon>
        <taxon>Pseudomonadota</taxon>
        <taxon>Gammaproteobacteria</taxon>
        <taxon>Lysobacterales</taxon>
        <taxon>Lysobacteraceae</taxon>
        <taxon>Arenimonas</taxon>
    </lineage>
</organism>
<dbReference type="Proteomes" id="UP000029391">
    <property type="component" value="Unassembled WGS sequence"/>
</dbReference>
<proteinExistence type="predicted"/>
<dbReference type="SUPFAM" id="SSF51905">
    <property type="entry name" value="FAD/NAD(P)-binding domain"/>
    <property type="match status" value="2"/>
</dbReference>
<evidence type="ECO:0000313" key="2">
    <source>
        <dbReference type="EMBL" id="KFN51262.1"/>
    </source>
</evidence>
<gene>
    <name evidence="2" type="ORF">P873_03075</name>
</gene>
<dbReference type="EMBL" id="AWXU01000007">
    <property type="protein sequence ID" value="KFN51262.1"/>
    <property type="molecule type" value="Genomic_DNA"/>
</dbReference>
<name>A0A091BI82_9GAMM</name>
<evidence type="ECO:0008006" key="4">
    <source>
        <dbReference type="Google" id="ProtNLM"/>
    </source>
</evidence>
<keyword evidence="3" id="KW-1185">Reference proteome</keyword>
<dbReference type="AlphaFoldDB" id="A0A091BI82"/>
<dbReference type="PANTHER" id="PTHR43539:SF78">
    <property type="entry name" value="FLAVIN-CONTAINING MONOOXYGENASE"/>
    <property type="match status" value="1"/>
</dbReference>
<protein>
    <recommendedName>
        <fullName evidence="4">FAD/NAD(P)-binding domain-containing protein</fullName>
    </recommendedName>
</protein>
<dbReference type="InterPro" id="IPR050982">
    <property type="entry name" value="Auxin_biosynth/cation_transpt"/>
</dbReference>
<accession>A0A091BI82</accession>
<evidence type="ECO:0000256" key="1">
    <source>
        <dbReference type="ARBA" id="ARBA00023002"/>
    </source>
</evidence>
<dbReference type="Gene3D" id="3.50.50.60">
    <property type="entry name" value="FAD/NAD(P)-binding domain"/>
    <property type="match status" value="1"/>
</dbReference>